<proteinExistence type="predicted"/>
<evidence type="ECO:0000259" key="4">
    <source>
        <dbReference type="PROSITE" id="PS50893"/>
    </source>
</evidence>
<dbReference type="Gene3D" id="3.40.50.300">
    <property type="entry name" value="P-loop containing nucleotide triphosphate hydrolases"/>
    <property type="match status" value="1"/>
</dbReference>
<evidence type="ECO:0000256" key="3">
    <source>
        <dbReference type="ARBA" id="ARBA00022840"/>
    </source>
</evidence>
<dbReference type="OrthoDB" id="9804819at2"/>
<dbReference type="InterPro" id="IPR003593">
    <property type="entry name" value="AAA+_ATPase"/>
</dbReference>
<keyword evidence="2" id="KW-0547">Nucleotide-binding</keyword>
<dbReference type="InterPro" id="IPR051782">
    <property type="entry name" value="ABC_Transporter_VariousFunc"/>
</dbReference>
<dbReference type="SMART" id="SM00382">
    <property type="entry name" value="AAA"/>
    <property type="match status" value="1"/>
</dbReference>
<accession>A0A1H3P9X2</accession>
<dbReference type="GO" id="GO:0016887">
    <property type="term" value="F:ATP hydrolysis activity"/>
    <property type="evidence" value="ECO:0007669"/>
    <property type="project" value="InterPro"/>
</dbReference>
<evidence type="ECO:0000256" key="2">
    <source>
        <dbReference type="ARBA" id="ARBA00022741"/>
    </source>
</evidence>
<dbReference type="EMBL" id="FNPV01000006">
    <property type="protein sequence ID" value="SDY97871.1"/>
    <property type="molecule type" value="Genomic_DNA"/>
</dbReference>
<keyword evidence="6" id="KW-1185">Reference proteome</keyword>
<dbReference type="CDD" id="cd03230">
    <property type="entry name" value="ABC_DR_subfamily_A"/>
    <property type="match status" value="1"/>
</dbReference>
<evidence type="ECO:0000313" key="5">
    <source>
        <dbReference type="EMBL" id="SDY97871.1"/>
    </source>
</evidence>
<dbReference type="GO" id="GO:0005524">
    <property type="term" value="F:ATP binding"/>
    <property type="evidence" value="ECO:0007669"/>
    <property type="project" value="UniProtKB-KW"/>
</dbReference>
<dbReference type="AlphaFoldDB" id="A0A1H3P9X2"/>
<dbReference type="InterPro" id="IPR027417">
    <property type="entry name" value="P-loop_NTPase"/>
</dbReference>
<keyword evidence="1" id="KW-0813">Transport</keyword>
<feature type="domain" description="ABC transporter" evidence="4">
    <location>
        <begin position="2"/>
        <end position="227"/>
    </location>
</feature>
<name>A0A1H3P9X2_9FIRM</name>
<dbReference type="PROSITE" id="PS50893">
    <property type="entry name" value="ABC_TRANSPORTER_2"/>
    <property type="match status" value="1"/>
</dbReference>
<reference evidence="5 6" key="1">
    <citation type="submission" date="2016-10" db="EMBL/GenBank/DDBJ databases">
        <authorList>
            <person name="de Groot N.N."/>
        </authorList>
    </citation>
    <scope>NUCLEOTIDE SEQUENCE [LARGE SCALE GENOMIC DNA]</scope>
    <source>
        <strain evidence="5 6">APO</strain>
    </source>
</reference>
<organism evidence="5 6">
    <name type="scientific">Tindallia californiensis</name>
    <dbReference type="NCBI Taxonomy" id="159292"/>
    <lineage>
        <taxon>Bacteria</taxon>
        <taxon>Bacillati</taxon>
        <taxon>Bacillota</taxon>
        <taxon>Clostridia</taxon>
        <taxon>Peptostreptococcales</taxon>
        <taxon>Tindalliaceae</taxon>
        <taxon>Tindallia</taxon>
    </lineage>
</organism>
<sequence>MIKISGLIKRFEDTEALTSLTMKVNKGSIYGLLGSNGAGKTTLLKTLAGIYQEDEGEVQISEEPVFENESLKQRLIMVPDTLYFFPGFTVEEMADFYRKIYHRWTEERYRQLESVFGISRQQKIQKLSKGMQRQVAFWLSLSVMPDIMILDEPLDGLDSVMRQKVKNLLVQDVAEREMTIIISSHNLREMEDFCDHVGILHQGKLLLEKDLDELKKDIHKIQIAFKETPPEEMFQKMNILHTEKRGSVHLMIIRGVKEKLIEEFKAFQPVIVDILPLTLEEIFIYEMGDHAYEVDQVIFA</sequence>
<dbReference type="InterPro" id="IPR003439">
    <property type="entry name" value="ABC_transporter-like_ATP-bd"/>
</dbReference>
<evidence type="ECO:0000313" key="6">
    <source>
        <dbReference type="Proteomes" id="UP000199230"/>
    </source>
</evidence>
<dbReference type="Proteomes" id="UP000199230">
    <property type="component" value="Unassembled WGS sequence"/>
</dbReference>
<keyword evidence="3 5" id="KW-0067">ATP-binding</keyword>
<dbReference type="SUPFAM" id="SSF52540">
    <property type="entry name" value="P-loop containing nucleoside triphosphate hydrolases"/>
    <property type="match status" value="1"/>
</dbReference>
<dbReference type="RefSeq" id="WP_093313797.1">
    <property type="nucleotide sequence ID" value="NZ_FNPV01000006.1"/>
</dbReference>
<protein>
    <submittedName>
        <fullName evidence="5">ABC-2 type transport system ATP-binding protein</fullName>
    </submittedName>
</protein>
<dbReference type="PANTHER" id="PTHR42939:SF1">
    <property type="entry name" value="ABC TRANSPORTER ATP-BINDING PROTEIN ALBC-RELATED"/>
    <property type="match status" value="1"/>
</dbReference>
<dbReference type="STRING" id="159292.SAMN05192546_10690"/>
<gene>
    <name evidence="5" type="ORF">SAMN05192546_10690</name>
</gene>
<evidence type="ECO:0000256" key="1">
    <source>
        <dbReference type="ARBA" id="ARBA00022448"/>
    </source>
</evidence>
<dbReference type="PANTHER" id="PTHR42939">
    <property type="entry name" value="ABC TRANSPORTER ATP-BINDING PROTEIN ALBC-RELATED"/>
    <property type="match status" value="1"/>
</dbReference>
<dbReference type="Pfam" id="PF00005">
    <property type="entry name" value="ABC_tran"/>
    <property type="match status" value="1"/>
</dbReference>